<name>A0ABW5XCB1_9MICO</name>
<dbReference type="Proteomes" id="UP001597391">
    <property type="component" value="Unassembled WGS sequence"/>
</dbReference>
<evidence type="ECO:0000313" key="2">
    <source>
        <dbReference type="Proteomes" id="UP001597391"/>
    </source>
</evidence>
<comment type="caution">
    <text evidence="1">The sequence shown here is derived from an EMBL/GenBank/DDBJ whole genome shotgun (WGS) entry which is preliminary data.</text>
</comment>
<protein>
    <recommendedName>
        <fullName evidence="3">Head-tail adaptor protein</fullName>
    </recommendedName>
</protein>
<proteinExistence type="predicted"/>
<gene>
    <name evidence="1" type="ORF">ACFSYH_01945</name>
</gene>
<organism evidence="1 2">
    <name type="scientific">Populibacterium corticicola</name>
    <dbReference type="NCBI Taxonomy" id="1812826"/>
    <lineage>
        <taxon>Bacteria</taxon>
        <taxon>Bacillati</taxon>
        <taxon>Actinomycetota</taxon>
        <taxon>Actinomycetes</taxon>
        <taxon>Micrococcales</taxon>
        <taxon>Jonesiaceae</taxon>
        <taxon>Populibacterium</taxon>
    </lineage>
</organism>
<keyword evidence="2" id="KW-1185">Reference proteome</keyword>
<reference evidence="2" key="1">
    <citation type="journal article" date="2019" name="Int. J. Syst. Evol. Microbiol.">
        <title>The Global Catalogue of Microorganisms (GCM) 10K type strain sequencing project: providing services to taxonomists for standard genome sequencing and annotation.</title>
        <authorList>
            <consortium name="The Broad Institute Genomics Platform"/>
            <consortium name="The Broad Institute Genome Sequencing Center for Infectious Disease"/>
            <person name="Wu L."/>
            <person name="Ma J."/>
        </authorList>
    </citation>
    <scope>NUCLEOTIDE SEQUENCE [LARGE SCALE GENOMIC DNA]</scope>
    <source>
        <strain evidence="2">KCTC 33576</strain>
    </source>
</reference>
<evidence type="ECO:0000313" key="1">
    <source>
        <dbReference type="EMBL" id="MFD2839333.1"/>
    </source>
</evidence>
<evidence type="ECO:0008006" key="3">
    <source>
        <dbReference type="Google" id="ProtNLM"/>
    </source>
</evidence>
<dbReference type="RefSeq" id="WP_377464786.1">
    <property type="nucleotide sequence ID" value="NZ_JBHUOP010000001.1"/>
</dbReference>
<dbReference type="EMBL" id="JBHUOP010000001">
    <property type="protein sequence ID" value="MFD2839333.1"/>
    <property type="molecule type" value="Genomic_DNA"/>
</dbReference>
<accession>A0ABW5XCB1</accession>
<sequence>MTQLPRLLTPHTVLFQEHGGESAYGDIYEPERALQWVKVDEKTQLVRSATGEEAVSSAQVYCRPKHAPLPVKSLVTLPSGRTSKVIRVDHLDHRPAPEHYVLYLE</sequence>